<dbReference type="InterPro" id="IPR014729">
    <property type="entry name" value="Rossmann-like_a/b/a_fold"/>
</dbReference>
<keyword evidence="2" id="KW-0067">ATP-binding</keyword>
<dbReference type="AlphaFoldDB" id="A0A7C4G9N0"/>
<feature type="region of interest" description="Disordered" evidence="3">
    <location>
        <begin position="333"/>
        <end position="359"/>
    </location>
</feature>
<dbReference type="Gene3D" id="3.40.50.620">
    <property type="entry name" value="HUPs"/>
    <property type="match status" value="1"/>
</dbReference>
<feature type="domain" description="NFACT protein RNA binding" evidence="5">
    <location>
        <begin position="233"/>
        <end position="331"/>
    </location>
</feature>
<dbReference type="Pfam" id="PF02568">
    <property type="entry name" value="ThiI"/>
    <property type="match status" value="1"/>
</dbReference>
<sequence>MVIPSRSSKAIGLFSGGLDSILAARLVAEQGVSSVLLHFRLPFAAPGRIIPEERLRRLADVSGASLVSVDAGDDYWDVVREPEFGYVQHLAPCLDCLVYMLRRAAELMREIKADFVFTGEVVGQRAIAQSKRSLRLVEKAAGLEGRLLRPLSAKLLEPTIPELTGVVRRERLLDFHGHSRRQQIRLAHDFGIIDYPVPGGGCLLTDRNFAARCRDAVVHGQFESGELELLKHGRHFRLESGARVVVGRNEFENARLEQLVREKDVLCRPLEVAGPVALLRSGRITKKDIETCARICARYCDSDSGKSVKFVTAGKEFSVKALPDTELARWRVRAPDSDSASVDSDGVAGKQGEIGDKRG</sequence>
<evidence type="ECO:0000256" key="3">
    <source>
        <dbReference type="SAM" id="MobiDB-lite"/>
    </source>
</evidence>
<accession>A0A7C4G9N0</accession>
<dbReference type="GO" id="GO:0004810">
    <property type="term" value="F:CCA tRNA nucleotidyltransferase activity"/>
    <property type="evidence" value="ECO:0007669"/>
    <property type="project" value="InterPro"/>
</dbReference>
<reference evidence="6" key="1">
    <citation type="journal article" date="2020" name="mSystems">
        <title>Genome- and Community-Level Interaction Insights into Carbon Utilization and Element Cycling Functions of Hydrothermarchaeota in Hydrothermal Sediment.</title>
        <authorList>
            <person name="Zhou Z."/>
            <person name="Liu Y."/>
            <person name="Xu W."/>
            <person name="Pan J."/>
            <person name="Luo Z.H."/>
            <person name="Li M."/>
        </authorList>
    </citation>
    <scope>NUCLEOTIDE SEQUENCE [LARGE SCALE GENOMIC DNA]</scope>
    <source>
        <strain evidence="6">SpSt-488</strain>
    </source>
</reference>
<name>A0A7C4G9N0_UNCW3</name>
<evidence type="ECO:0000259" key="4">
    <source>
        <dbReference type="Pfam" id="PF02568"/>
    </source>
</evidence>
<evidence type="ECO:0000256" key="1">
    <source>
        <dbReference type="ARBA" id="ARBA00022741"/>
    </source>
</evidence>
<feature type="domain" description="Thil AANH" evidence="4">
    <location>
        <begin position="7"/>
        <end position="151"/>
    </location>
</feature>
<keyword evidence="1" id="KW-0547">Nucleotide-binding</keyword>
<dbReference type="EMBL" id="DSUT01000062">
    <property type="protein sequence ID" value="HGK27954.1"/>
    <property type="molecule type" value="Genomic_DNA"/>
</dbReference>
<dbReference type="Pfam" id="PF18297">
    <property type="entry name" value="NFACT-R_2"/>
    <property type="match status" value="1"/>
</dbReference>
<proteinExistence type="predicted"/>
<dbReference type="GO" id="GO:0005524">
    <property type="term" value="F:ATP binding"/>
    <property type="evidence" value="ECO:0007669"/>
    <property type="project" value="UniProtKB-KW"/>
</dbReference>
<feature type="compositionally biased region" description="Low complexity" evidence="3">
    <location>
        <begin position="337"/>
        <end position="348"/>
    </location>
</feature>
<protein>
    <submittedName>
        <fullName evidence="6">Uncharacterized protein</fullName>
    </submittedName>
</protein>
<evidence type="ECO:0000313" key="6">
    <source>
        <dbReference type="EMBL" id="HGK27954.1"/>
    </source>
</evidence>
<organism evidence="6">
    <name type="scientific">candidate division WOR-3 bacterium</name>
    <dbReference type="NCBI Taxonomy" id="2052148"/>
    <lineage>
        <taxon>Bacteria</taxon>
        <taxon>Bacteria division WOR-3</taxon>
    </lineage>
</organism>
<gene>
    <name evidence="6" type="ORF">ENS41_03275</name>
</gene>
<dbReference type="InterPro" id="IPR020536">
    <property type="entry name" value="ThiI_AANH"/>
</dbReference>
<dbReference type="SUPFAM" id="SSF52402">
    <property type="entry name" value="Adenine nucleotide alpha hydrolases-like"/>
    <property type="match status" value="1"/>
</dbReference>
<evidence type="ECO:0000256" key="2">
    <source>
        <dbReference type="ARBA" id="ARBA00022840"/>
    </source>
</evidence>
<comment type="caution">
    <text evidence="6">The sequence shown here is derived from an EMBL/GenBank/DDBJ whole genome shotgun (WGS) entry which is preliminary data.</text>
</comment>
<dbReference type="InterPro" id="IPR059101">
    <property type="entry name" value="NFACT-R_2"/>
</dbReference>
<evidence type="ECO:0000259" key="5">
    <source>
        <dbReference type="Pfam" id="PF18297"/>
    </source>
</evidence>